<evidence type="ECO:0000313" key="1">
    <source>
        <dbReference type="EMBL" id="ORA23848.1"/>
    </source>
</evidence>
<proteinExistence type="predicted"/>
<evidence type="ECO:0000313" key="2">
    <source>
        <dbReference type="Proteomes" id="UP000192284"/>
    </source>
</evidence>
<dbReference type="AlphaFoldDB" id="A0A1X0A1T7"/>
<organism evidence="1 2">
    <name type="scientific">Mycobacterium angelicum</name>
    <dbReference type="NCBI Taxonomy" id="470074"/>
    <lineage>
        <taxon>Bacteria</taxon>
        <taxon>Bacillati</taxon>
        <taxon>Actinomycetota</taxon>
        <taxon>Actinomycetes</taxon>
        <taxon>Mycobacteriales</taxon>
        <taxon>Mycobacteriaceae</taxon>
        <taxon>Mycobacterium</taxon>
    </lineage>
</organism>
<name>A0A1X0A1T7_MYCAN</name>
<sequence length="88" mass="9654">MPTRSVNPGKAVTGLEFAAAMPGPHYQQEQATCGLFRQRRAARGQQVTDLVSPRPISNSIQIPRITEQHHCALARSRVTSLSSVCRVE</sequence>
<comment type="caution">
    <text evidence="1">The sequence shown here is derived from an EMBL/GenBank/DDBJ whole genome shotgun (WGS) entry which is preliminary data.</text>
</comment>
<accession>A0A1X0A1T7</accession>
<protein>
    <submittedName>
        <fullName evidence="1">Uncharacterized protein</fullName>
    </submittedName>
</protein>
<gene>
    <name evidence="1" type="ORF">BST12_06750</name>
</gene>
<keyword evidence="2" id="KW-1185">Reference proteome</keyword>
<reference evidence="1 2" key="1">
    <citation type="submission" date="2017-02" db="EMBL/GenBank/DDBJ databases">
        <title>The new phylogeny of genus Mycobacterium.</title>
        <authorList>
            <person name="Tortoli E."/>
            <person name="Trovato A."/>
            <person name="Cirillo D.M."/>
        </authorList>
    </citation>
    <scope>NUCLEOTIDE SEQUENCE [LARGE SCALE GENOMIC DNA]</scope>
    <source>
        <strain evidence="1 2">DSM 45057</strain>
    </source>
</reference>
<dbReference type="EMBL" id="MVHE01000006">
    <property type="protein sequence ID" value="ORA23848.1"/>
    <property type="molecule type" value="Genomic_DNA"/>
</dbReference>
<dbReference type="Proteomes" id="UP000192284">
    <property type="component" value="Unassembled WGS sequence"/>
</dbReference>